<reference evidence="10" key="1">
    <citation type="submission" date="2025-08" db="UniProtKB">
        <authorList>
            <consortium name="Ensembl"/>
        </authorList>
    </citation>
    <scope>IDENTIFICATION</scope>
    <source>
        <strain evidence="10">Glennie</strain>
    </source>
</reference>
<dbReference type="AlphaFoldDB" id="F7BS99"/>
<evidence type="ECO:0000259" key="8">
    <source>
        <dbReference type="PROSITE" id="PS50203"/>
    </source>
</evidence>
<feature type="domain" description="Calpain catalytic" evidence="8">
    <location>
        <begin position="1"/>
        <end position="196"/>
    </location>
</feature>
<evidence type="ECO:0000256" key="4">
    <source>
        <dbReference type="ARBA" id="ARBA00022801"/>
    </source>
</evidence>
<evidence type="ECO:0000256" key="7">
    <source>
        <dbReference type="PROSITE-ProRule" id="PRU00239"/>
    </source>
</evidence>
<dbReference type="GO" id="GO:0005509">
    <property type="term" value="F:calcium ion binding"/>
    <property type="evidence" value="ECO:0007669"/>
    <property type="project" value="InterPro"/>
</dbReference>
<dbReference type="GO" id="GO:0006508">
    <property type="term" value="P:proteolysis"/>
    <property type="evidence" value="ECO:0000318"/>
    <property type="project" value="GO_Central"/>
</dbReference>
<dbReference type="InterPro" id="IPR022682">
    <property type="entry name" value="Calpain_domain_III"/>
</dbReference>
<dbReference type="GO" id="GO:0005737">
    <property type="term" value="C:cytoplasm"/>
    <property type="evidence" value="ECO:0000318"/>
    <property type="project" value="GO_Central"/>
</dbReference>
<dbReference type="InterPro" id="IPR036213">
    <property type="entry name" value="Calpain_III_sf"/>
</dbReference>
<dbReference type="CDD" id="cd16195">
    <property type="entry name" value="EFh_PEF_CAPN13_14"/>
    <property type="match status" value="1"/>
</dbReference>
<dbReference type="SMART" id="SM00230">
    <property type="entry name" value="CysPc"/>
    <property type="match status" value="1"/>
</dbReference>
<keyword evidence="4" id="KW-0378">Hydrolase</keyword>
<evidence type="ECO:0008006" key="12">
    <source>
        <dbReference type="Google" id="ProtNLM"/>
    </source>
</evidence>
<dbReference type="PANTHER" id="PTHR10183:SF333">
    <property type="entry name" value="CALPAIN-13"/>
    <property type="match status" value="1"/>
</dbReference>
<name>F7BS99_ORNAN</name>
<dbReference type="Gene3D" id="3.90.70.10">
    <property type="entry name" value="Cysteine proteinases"/>
    <property type="match status" value="1"/>
</dbReference>
<dbReference type="InterPro" id="IPR038765">
    <property type="entry name" value="Papain-like_cys_pep_sf"/>
</dbReference>
<evidence type="ECO:0000259" key="9">
    <source>
        <dbReference type="PROSITE" id="PS50222"/>
    </source>
</evidence>
<dbReference type="SUPFAM" id="SSF54001">
    <property type="entry name" value="Cysteine proteinases"/>
    <property type="match status" value="1"/>
</dbReference>
<evidence type="ECO:0000313" key="11">
    <source>
        <dbReference type="Proteomes" id="UP000002279"/>
    </source>
</evidence>
<dbReference type="OMA" id="SCQDFQE"/>
<dbReference type="Proteomes" id="UP000002279">
    <property type="component" value="Unplaced"/>
</dbReference>
<dbReference type="SUPFAM" id="SSF49758">
    <property type="entry name" value="Calpain large subunit, middle domain (domain III)"/>
    <property type="match status" value="1"/>
</dbReference>
<evidence type="ECO:0000256" key="2">
    <source>
        <dbReference type="ARBA" id="ARBA00022670"/>
    </source>
</evidence>
<dbReference type="SUPFAM" id="SSF47473">
    <property type="entry name" value="EF-hand"/>
    <property type="match status" value="1"/>
</dbReference>
<dbReference type="eggNOG" id="KOG0037">
    <property type="taxonomic scope" value="Eukaryota"/>
</dbReference>
<keyword evidence="2" id="KW-0645">Protease</keyword>
<dbReference type="InterPro" id="IPR022684">
    <property type="entry name" value="Calpain_cysteine_protease"/>
</dbReference>
<evidence type="ECO:0000256" key="5">
    <source>
        <dbReference type="ARBA" id="ARBA00022807"/>
    </source>
</evidence>
<dbReference type="FunFam" id="1.10.238.10:FF:000175">
    <property type="entry name" value="Calpain 14"/>
    <property type="match status" value="1"/>
</dbReference>
<dbReference type="FunFam" id="2.60.120.380:FF:000016">
    <property type="entry name" value="Calpain 13"/>
    <property type="match status" value="1"/>
</dbReference>
<evidence type="ECO:0000256" key="3">
    <source>
        <dbReference type="ARBA" id="ARBA00022737"/>
    </source>
</evidence>
<evidence type="ECO:0000256" key="6">
    <source>
        <dbReference type="PIRSR" id="PIRSR622684-1"/>
    </source>
</evidence>
<dbReference type="Bgee" id="ENSOANG00000008244">
    <property type="expression patterns" value="Expressed in testis and 2 other cell types or tissues"/>
</dbReference>
<dbReference type="Ensembl" id="ENSOANT00000013099.3">
    <property type="protein sequence ID" value="ENSOANP00000013097.2"/>
    <property type="gene ID" value="ENSOANG00000008244.3"/>
</dbReference>
<comment type="caution">
    <text evidence="7">Lacks conserved residue(s) required for the propagation of feature annotation.</text>
</comment>
<feature type="domain" description="EF-hand" evidence="9">
    <location>
        <begin position="433"/>
        <end position="468"/>
    </location>
</feature>
<dbReference type="InterPro" id="IPR011992">
    <property type="entry name" value="EF-hand-dom_pair"/>
</dbReference>
<dbReference type="Pfam" id="PF00648">
    <property type="entry name" value="Peptidase_C2"/>
    <property type="match status" value="1"/>
</dbReference>
<evidence type="ECO:0000313" key="10">
    <source>
        <dbReference type="Ensembl" id="ENSOANP00000013097.2"/>
    </source>
</evidence>
<dbReference type="Gene3D" id="1.10.238.10">
    <property type="entry name" value="EF-hand"/>
    <property type="match status" value="1"/>
</dbReference>
<dbReference type="FunCoup" id="F7BS99">
    <property type="interactions" value="86"/>
</dbReference>
<keyword evidence="5" id="KW-0788">Thiol protease</keyword>
<dbReference type="STRING" id="9258.ENSOANP00000013097"/>
<keyword evidence="11" id="KW-1185">Reference proteome</keyword>
<dbReference type="PRINTS" id="PR00704">
    <property type="entry name" value="CALPAIN"/>
</dbReference>
<organism evidence="10 11">
    <name type="scientific">Ornithorhynchus anatinus</name>
    <name type="common">Duckbill platypus</name>
    <dbReference type="NCBI Taxonomy" id="9258"/>
    <lineage>
        <taxon>Eukaryota</taxon>
        <taxon>Metazoa</taxon>
        <taxon>Chordata</taxon>
        <taxon>Craniata</taxon>
        <taxon>Vertebrata</taxon>
        <taxon>Euteleostomi</taxon>
        <taxon>Mammalia</taxon>
        <taxon>Monotremata</taxon>
        <taxon>Ornithorhynchidae</taxon>
        <taxon>Ornithorhynchus</taxon>
    </lineage>
</organism>
<protein>
    <recommendedName>
        <fullName evidence="12">Calpain 13</fullName>
    </recommendedName>
</protein>
<dbReference type="MEROPS" id="C02.021"/>
<reference evidence="10" key="2">
    <citation type="submission" date="2025-09" db="UniProtKB">
        <authorList>
            <consortium name="Ensembl"/>
        </authorList>
    </citation>
    <scope>IDENTIFICATION</scope>
    <source>
        <strain evidence="10">Glennie</strain>
    </source>
</reference>
<keyword evidence="3" id="KW-0677">Repeat</keyword>
<dbReference type="InterPro" id="IPR054069">
    <property type="entry name" value="CAPN3/13-like_C_EFh"/>
</dbReference>
<dbReference type="InterPro" id="IPR002048">
    <property type="entry name" value="EF_hand_dom"/>
</dbReference>
<feature type="active site" evidence="6">
    <location>
        <position position="122"/>
    </location>
</feature>
<dbReference type="PROSITE" id="PS50203">
    <property type="entry name" value="CALPAIN_CAT"/>
    <property type="match status" value="1"/>
</dbReference>
<dbReference type="GO" id="GO:0004198">
    <property type="term" value="F:calcium-dependent cysteine-type endopeptidase activity"/>
    <property type="evidence" value="ECO:0000318"/>
    <property type="project" value="GO_Central"/>
</dbReference>
<dbReference type="InParanoid" id="F7BS99"/>
<sequence length="527" mass="60646">FQFWQCGQWVDVVVDDRLPVQGQDYLFVRPRQHSNEFWPCLLEKAYAKLHGSYFSLHSGHLSEALVDFTGGVAMWFNVQETPQDLVRRVQEASASGSLMACCTSQGLTGMNTQLANGLVSGHAYTVTGAKRVRERPSSLFRSHGSILVHSRAHEEWRKCQDPRKNKLYENKEDGEFWISYQDFREHFSTLYICNETPIPLNSEDTPGGKWNLTKYENQRIQGNPIMGGRKNPLYFISVTEPVEGENVVVTFTIMATRSKSEDVTIPLSFQLFKFQEKNEGLPPEFFSQFRNPVQGASFKSRRHVTKYFHLPPGTYVVVTFVNQEEREVEFFLRIFQKEQDTHRNSNKFSFRELKDSLPGGSSSENNFQRHTQQDFSIDPSQLQSFLNGEFLKGNSLGSRRNGFTLPECRSIVALLDLQVNGRLDRSEFDQLWKHLVTYQDIFQKVDKKKSGFLLGSDLWKAVHESGFSISDELLARMVLRYGDEAGRISFPDLVCFLLRLKIMAKAFRNLTEDGKGLYLTETQVRQQ</sequence>
<dbReference type="eggNOG" id="KOG0045">
    <property type="taxonomic scope" value="Eukaryota"/>
</dbReference>
<dbReference type="Pfam" id="PF01067">
    <property type="entry name" value="Calpain_III"/>
    <property type="match status" value="1"/>
</dbReference>
<accession>F7BS99</accession>
<dbReference type="GeneTree" id="ENSGT00940000160921"/>
<dbReference type="HOGENOM" id="CLU_010982_0_3_1"/>
<dbReference type="InterPro" id="IPR001300">
    <property type="entry name" value="Peptidase_C2_calpain_cat"/>
</dbReference>
<proteinExistence type="inferred from homology"/>
<dbReference type="Gene3D" id="2.60.120.380">
    <property type="match status" value="1"/>
</dbReference>
<dbReference type="Pfam" id="PF21875">
    <property type="entry name" value="CAPN13-like_C_EFh"/>
    <property type="match status" value="1"/>
</dbReference>
<comment type="similarity">
    <text evidence="1">Belongs to the peptidase C2 family.</text>
</comment>
<dbReference type="PROSITE" id="PS50222">
    <property type="entry name" value="EF_HAND_2"/>
    <property type="match status" value="1"/>
</dbReference>
<dbReference type="PANTHER" id="PTHR10183">
    <property type="entry name" value="CALPAIN"/>
    <property type="match status" value="1"/>
</dbReference>
<evidence type="ECO:0000256" key="1">
    <source>
        <dbReference type="ARBA" id="ARBA00007623"/>
    </source>
</evidence>